<dbReference type="SUPFAM" id="SSF46689">
    <property type="entry name" value="Homeodomain-like"/>
    <property type="match status" value="1"/>
</dbReference>
<feature type="region of interest" description="Disordered" evidence="2">
    <location>
        <begin position="1348"/>
        <end position="1436"/>
    </location>
</feature>
<feature type="compositionally biased region" description="Basic and acidic residues" evidence="2">
    <location>
        <begin position="416"/>
        <end position="428"/>
    </location>
</feature>
<reference evidence="5 6" key="1">
    <citation type="submission" date="2014-11" db="EMBL/GenBank/DDBJ databases">
        <authorList>
            <person name="Zhu J."/>
            <person name="Qi W."/>
            <person name="Song R."/>
        </authorList>
    </citation>
    <scope>NUCLEOTIDE SEQUENCE [LARGE SCALE GENOMIC DNA]</scope>
</reference>
<dbReference type="OrthoDB" id="118550at2759"/>
<dbReference type="PROSITE" id="PS50934">
    <property type="entry name" value="SWIRM"/>
    <property type="match status" value="1"/>
</dbReference>
<dbReference type="Gene3D" id="1.10.10.60">
    <property type="entry name" value="Homeodomain-like"/>
    <property type="match status" value="1"/>
</dbReference>
<feature type="region of interest" description="Disordered" evidence="2">
    <location>
        <begin position="1113"/>
        <end position="1141"/>
    </location>
</feature>
<dbReference type="EMBL" id="CDMY01000819">
    <property type="protein sequence ID" value="CEM34302.1"/>
    <property type="molecule type" value="Genomic_DNA"/>
</dbReference>
<feature type="compositionally biased region" description="Basic and acidic residues" evidence="2">
    <location>
        <begin position="1074"/>
        <end position="1089"/>
    </location>
</feature>
<feature type="compositionally biased region" description="Polar residues" evidence="2">
    <location>
        <begin position="382"/>
        <end position="397"/>
    </location>
</feature>
<protein>
    <submittedName>
        <fullName evidence="5">Uncharacterized protein</fullName>
    </submittedName>
</protein>
<feature type="compositionally biased region" description="Basic and acidic residues" evidence="2">
    <location>
        <begin position="1122"/>
        <end position="1141"/>
    </location>
</feature>
<evidence type="ECO:0000256" key="1">
    <source>
        <dbReference type="SAM" id="Coils"/>
    </source>
</evidence>
<sequence>MSARPTRYSEQPGLPSSLNRHLLSRYTELCTFLKQTITWVHNDPLCSPQGIALFVWQFLTFQDIAVTPQGSGPRPSCLHIPTRFFRDCRPSQSGGLFTICQALFSFRRSQQAKYPLVAHIDLSSATALSGSYPYQLTNELRFALQESRIWVVPHVYFDSQSIDRATQTRYAEILQQYGGNPVASPMDATHIVVRDDASVEESTGIYYRVIESGGPEGYAFVHWWYHPDSYDQWTHPDADAPIEESPPTPPDDGRWKVGHLWMDHLAKFGEWMNELDYEVHDDVIDPRLLLQLQQLPLQTLLTQPPIPVLPEGEQQEQQQRRQTAQAPEGVADSAMVDQIDGRESKKDKKKKDKDKKRRREDHDSERHRDKKRKKEKDRDQGETSQARPTSPPAQSVRASRRIKKPAASRGVVDTDVLERVSVRSKDAPSPRATGGDVPSKRRALAQQHPLRFELMCRPSVAKLTHVRIAEKPLSKVLSRSALKGNDDEVSDDDVEARDSYVVPFLEQLRREEAEAAQQKAEQEQAKRREKQMMEVKAVPVSEQAPENWSAVERLVNVRQPPGKRHRDDAPSTEHERESDNRVIPIAADAVRLPLASSHGRAHSILHTTSNFTLINATDLLGRNTSTYLQSVISDPTHVDRRRDDSTDMSQAREEMGRKGLPHWFDPSGTGPMEREQLATIFAGSRGGLLPVRAREATYKKLRDTLINVYRGDPSRYLSCEDAWHILGREYDARLVMQLHLWLEYWGLINYAVEPHSGPPPLWGAVRGKPKHIRLEDIRVATPLTDGDENPGLYSSPSLLYPRPRRSTPPSARATRSAVSPESHNDLEVSLLRSTRGWPNAPTPMGPHRCTACAKVCRHAYYIMRPHLTEHVVSASVLDRCIWCLECFANGRYPAHLSSSSFLKVCLPVACEEWRWTKEETAVLIGAIESGLESLGHPPVPLDATQHQSYVDSLDWDRIASQVGHGRAAEECLLHFISLPAEEMSAQTTSHFRPRIGRMQGAYESLMQGETTLLPLSHMSNPLQAQLDMLATHVDPIVAAFAAKAAQLEVLEQVHEYTQRQQAAPEPPRPPLVKVKQEPSEPSGQDRTRNSGEQQEDDAALALALEIAMDDASRTAKIDQSADEARVKQEPAGDHSRANGPVKGEEAAWVKAEGDGGQARMNGVEPSPVEVLALPADNLDTPAVCTAALTAAADRAREIAKVEEAKVHELLPVVLDFVLRSISTRIEYHRALDHLATFAQQPDQESTQRSVKDFDSLSSRLADLTAAKAKTIERLKAFGGYDEHSRPYPSPPPSVRPPFDLSALSLGALRPTAQPVAAPTASPVGAITLAQHSEKHKAASAVAEMAPDFGNGDELQVGRIEGGPAATYDGENAAEGGEADGEDENEASEQGSEEDGSEEEDDSGGERGEVMHEQQHNEDEEVEDQEQSYGEEEEDSE</sequence>
<feature type="region of interest" description="Disordered" evidence="2">
    <location>
        <begin position="558"/>
        <end position="579"/>
    </location>
</feature>
<dbReference type="VEuPathDB" id="CryptoDB:Vbra_10336"/>
<feature type="compositionally biased region" description="Low complexity" evidence="2">
    <location>
        <begin position="315"/>
        <end position="326"/>
    </location>
</feature>
<dbReference type="OMA" id="MDATHIV"/>
<feature type="region of interest" description="Disordered" evidence="2">
    <location>
        <begin position="782"/>
        <end position="824"/>
    </location>
</feature>
<feature type="domain" description="Chromo" evidence="4">
    <location>
        <begin position="1"/>
        <end position="295"/>
    </location>
</feature>
<gene>
    <name evidence="5" type="ORF">Vbra_10336</name>
</gene>
<evidence type="ECO:0000259" key="3">
    <source>
        <dbReference type="PROSITE" id="PS50934"/>
    </source>
</evidence>
<name>A0A0G4GU49_VITBC</name>
<feature type="region of interest" description="Disordered" evidence="2">
    <location>
        <begin position="304"/>
        <end position="441"/>
    </location>
</feature>
<dbReference type="STRING" id="1169540.A0A0G4GU49"/>
<dbReference type="InterPro" id="IPR036420">
    <property type="entry name" value="BRCT_dom_sf"/>
</dbReference>
<dbReference type="InParanoid" id="A0A0G4GU49"/>
<feature type="compositionally biased region" description="Basic and acidic residues" evidence="2">
    <location>
        <begin position="1403"/>
        <end position="1416"/>
    </location>
</feature>
<evidence type="ECO:0000313" key="6">
    <source>
        <dbReference type="Proteomes" id="UP000041254"/>
    </source>
</evidence>
<feature type="coiled-coil region" evidence="1">
    <location>
        <begin position="505"/>
        <end position="533"/>
    </location>
</feature>
<feature type="region of interest" description="Disordered" evidence="2">
    <location>
        <begin position="637"/>
        <end position="664"/>
    </location>
</feature>
<feature type="compositionally biased region" description="Acidic residues" evidence="2">
    <location>
        <begin position="1376"/>
        <end position="1402"/>
    </location>
</feature>
<feature type="compositionally biased region" description="Basic residues" evidence="2">
    <location>
        <begin position="347"/>
        <end position="359"/>
    </location>
</feature>
<keyword evidence="6" id="KW-1185">Reference proteome</keyword>
<evidence type="ECO:0000313" key="5">
    <source>
        <dbReference type="EMBL" id="CEM34302.1"/>
    </source>
</evidence>
<dbReference type="InterPro" id="IPR009057">
    <property type="entry name" value="Homeodomain-like_sf"/>
</dbReference>
<feature type="region of interest" description="Disordered" evidence="2">
    <location>
        <begin position="235"/>
        <end position="254"/>
    </location>
</feature>
<dbReference type="Pfam" id="PF04433">
    <property type="entry name" value="SWIRM"/>
    <property type="match status" value="1"/>
</dbReference>
<organism evidence="5 6">
    <name type="scientific">Vitrella brassicaformis (strain CCMP3155)</name>
    <dbReference type="NCBI Taxonomy" id="1169540"/>
    <lineage>
        <taxon>Eukaryota</taxon>
        <taxon>Sar</taxon>
        <taxon>Alveolata</taxon>
        <taxon>Colpodellida</taxon>
        <taxon>Vitrellaceae</taxon>
        <taxon>Vitrella</taxon>
    </lineage>
</organism>
<dbReference type="PROSITE" id="PS52032">
    <property type="entry name" value="MARR_BRCT_CHROMO"/>
    <property type="match status" value="1"/>
</dbReference>
<feature type="compositionally biased region" description="Basic and acidic residues" evidence="2">
    <location>
        <begin position="565"/>
        <end position="579"/>
    </location>
</feature>
<feature type="compositionally biased region" description="Basic and acidic residues" evidence="2">
    <location>
        <begin position="637"/>
        <end position="657"/>
    </location>
</feature>
<evidence type="ECO:0000259" key="4">
    <source>
        <dbReference type="PROSITE" id="PS52032"/>
    </source>
</evidence>
<keyword evidence="1" id="KW-0175">Coiled coil</keyword>
<feature type="compositionally biased region" description="Acidic residues" evidence="2">
    <location>
        <begin position="1417"/>
        <end position="1436"/>
    </location>
</feature>
<dbReference type="Gene3D" id="1.10.10.10">
    <property type="entry name" value="Winged helix-like DNA-binding domain superfamily/Winged helix DNA-binding domain"/>
    <property type="match status" value="1"/>
</dbReference>
<dbReference type="Proteomes" id="UP000041254">
    <property type="component" value="Unassembled WGS sequence"/>
</dbReference>
<dbReference type="SUPFAM" id="SSF52113">
    <property type="entry name" value="BRCT domain"/>
    <property type="match status" value="1"/>
</dbReference>
<proteinExistence type="predicted"/>
<feature type="region of interest" description="Disordered" evidence="2">
    <location>
        <begin position="1057"/>
        <end position="1096"/>
    </location>
</feature>
<feature type="compositionally biased region" description="Low complexity" evidence="2">
    <location>
        <begin position="793"/>
        <end position="816"/>
    </location>
</feature>
<dbReference type="InterPro" id="IPR007526">
    <property type="entry name" value="SWIRM"/>
</dbReference>
<accession>A0A0G4GU49</accession>
<dbReference type="InterPro" id="IPR036388">
    <property type="entry name" value="WH-like_DNA-bd_sf"/>
</dbReference>
<dbReference type="InterPro" id="IPR049898">
    <property type="entry name" value="MARR_BRCT_CHROMO"/>
</dbReference>
<feature type="domain" description="SWIRM" evidence="3">
    <location>
        <begin position="655"/>
        <end position="759"/>
    </location>
</feature>
<evidence type="ECO:0000256" key="2">
    <source>
        <dbReference type="SAM" id="MobiDB-lite"/>
    </source>
</evidence>